<feature type="region of interest" description="Disordered" evidence="1">
    <location>
        <begin position="37"/>
        <end position="57"/>
    </location>
</feature>
<keyword evidence="4" id="KW-0560">Oxidoreductase</keyword>
<gene>
    <name evidence="4" type="ORF">ENSA7_03740</name>
</gene>
<dbReference type="InterPro" id="IPR008969">
    <property type="entry name" value="CarboxyPept-like_regulatory"/>
</dbReference>
<dbReference type="EMBL" id="PVNL01000010">
    <property type="protein sequence ID" value="PRQ09893.1"/>
    <property type="molecule type" value="Genomic_DNA"/>
</dbReference>
<dbReference type="SUPFAM" id="SSF49452">
    <property type="entry name" value="Starch-binding domain-like"/>
    <property type="match status" value="4"/>
</dbReference>
<dbReference type="GO" id="GO:0051213">
    <property type="term" value="F:dioxygenase activity"/>
    <property type="evidence" value="ECO:0007669"/>
    <property type="project" value="UniProtKB-KW"/>
</dbReference>
<dbReference type="OrthoDB" id="5491003at2"/>
<dbReference type="GO" id="GO:0030246">
    <property type="term" value="F:carbohydrate binding"/>
    <property type="evidence" value="ECO:0007669"/>
    <property type="project" value="InterPro"/>
</dbReference>
<dbReference type="InterPro" id="IPR001478">
    <property type="entry name" value="PDZ"/>
</dbReference>
<dbReference type="Gene3D" id="2.60.40.1120">
    <property type="entry name" value="Carboxypeptidase-like, regulatory domain"/>
    <property type="match status" value="3"/>
</dbReference>
<dbReference type="Pfam" id="PF17820">
    <property type="entry name" value="PDZ_6"/>
    <property type="match status" value="1"/>
</dbReference>
<keyword evidence="4" id="KW-0223">Dioxygenase</keyword>
<comment type="caution">
    <text evidence="4">The sequence shown here is derived from an EMBL/GenBank/DDBJ whole genome shotgun (WGS) entry which is preliminary data.</text>
</comment>
<organism evidence="4 5">
    <name type="scientific">Enhygromyxa salina</name>
    <dbReference type="NCBI Taxonomy" id="215803"/>
    <lineage>
        <taxon>Bacteria</taxon>
        <taxon>Pseudomonadati</taxon>
        <taxon>Myxococcota</taxon>
        <taxon>Polyangia</taxon>
        <taxon>Nannocystales</taxon>
        <taxon>Nannocystaceae</taxon>
        <taxon>Enhygromyxa</taxon>
    </lineage>
</organism>
<dbReference type="InterPro" id="IPR036034">
    <property type="entry name" value="PDZ_sf"/>
</dbReference>
<evidence type="ECO:0000256" key="1">
    <source>
        <dbReference type="SAM" id="MobiDB-lite"/>
    </source>
</evidence>
<feature type="region of interest" description="Disordered" evidence="1">
    <location>
        <begin position="573"/>
        <end position="599"/>
    </location>
</feature>
<dbReference type="Gene3D" id="2.30.42.10">
    <property type="match status" value="1"/>
</dbReference>
<keyword evidence="2" id="KW-0472">Membrane</keyword>
<dbReference type="Proteomes" id="UP000238823">
    <property type="component" value="Unassembled WGS sequence"/>
</dbReference>
<dbReference type="AlphaFoldDB" id="A0A2S9YXS2"/>
<dbReference type="InterPro" id="IPR013784">
    <property type="entry name" value="Carb-bd-like_fold"/>
</dbReference>
<dbReference type="SMART" id="SM00228">
    <property type="entry name" value="PDZ"/>
    <property type="match status" value="1"/>
</dbReference>
<sequence length="1000" mass="104888">MSPANERPLVPWLIGALVLVTAIVLGWRLIGDRGDAPAVDAAQTTPSERAAELDRTRAGKRDRVDLQLASKATISGIVRDLEGAPIASARVCGFADKTTLRGLGDARPVCVSSEADGHYRLEGLWPVPTSVEASAPTFIPGRWQARDDDGHLRERVRLIPGATVEGVDLLLQPGGVRVTGVVRDISGGEIEGALVIARGQGPRGSGLAVTMTDDVGGFELWTAPGWLSIAAIAEGYADGEVGGVAPGASIELFLTPESVLVGQVVHAQTKQPVADATVTLGGRRFGMDDRATRTDAEGWFRLDRLAPGTYKPIARADELYGEAAVQVPLGLGETSEPVQILAHPAFLVSGVVSVAGREDRRCPTGALTLSSPDSRLRTELDAEGVGELRGVLPGVYQVELRCDGYIAEDSYPPVEVVDASVTGLRWSVSEGLAIRGEVVDAAGSPVASVNVDADMLLTGDDPHARTTNNFGRTDDRGQFELSGLLPGRYEVSVAARGGRPGPEQPTTVELLAGADVNDLRVVLPATGQLRGRLIDTRGQGVAGIWISAVPVGSERGQSAQTDEAGAFSFDTLLPGPTRVGQNPRSNLRTPGTTDDDPQGQVVEIPVDETAEVELVVEAQVGVIRGRVVDEHGGPVADAFVDAERMTERAGANARAARQALRWSWGRKPMLTDPDGRFELDSLPEGVFLVSAHRKGGGEATLEQVALGTDIELVIATTGELGGAVVNPSGPPPERFRVVATDNAQGVVIGDGFFRTDGAWTLRELPPGSYSISASSTAGTAKLELTLGEGEQRVDLVLELENRVTIRGRIIDLDTREGIAGFEVNASGSGGGRRLGPGDFPGEVTNVTDADGRFELPGVASGRNRVFARLRTGGSDKPYDFAFGVREIQPTPAVQDIGEIEAIARRVERGKRPGELGYSIVEPDRAAAPEDIKIEVALVRPGGPAAAAGLEVGAVIESVDGHVIEGDTNRYRMLSEVPAGTTITLGLAGGETVKITAAAAQ</sequence>
<name>A0A2S9YXS2_9BACT</name>
<dbReference type="InterPro" id="IPR041489">
    <property type="entry name" value="PDZ_6"/>
</dbReference>
<evidence type="ECO:0000313" key="5">
    <source>
        <dbReference type="Proteomes" id="UP000238823"/>
    </source>
</evidence>
<feature type="compositionally biased region" description="Polar residues" evidence="1">
    <location>
        <begin position="579"/>
        <end position="592"/>
    </location>
</feature>
<feature type="domain" description="PDZ" evidence="3">
    <location>
        <begin position="903"/>
        <end position="965"/>
    </location>
</feature>
<dbReference type="PROSITE" id="PS50106">
    <property type="entry name" value="PDZ"/>
    <property type="match status" value="1"/>
</dbReference>
<protein>
    <submittedName>
        <fullName evidence="4">Dioxygenase</fullName>
    </submittedName>
</protein>
<dbReference type="SUPFAM" id="SSF49464">
    <property type="entry name" value="Carboxypeptidase regulatory domain-like"/>
    <property type="match status" value="2"/>
</dbReference>
<keyword evidence="2" id="KW-1133">Transmembrane helix</keyword>
<evidence type="ECO:0000313" key="4">
    <source>
        <dbReference type="EMBL" id="PRQ09893.1"/>
    </source>
</evidence>
<accession>A0A2S9YXS2</accession>
<feature type="transmembrane region" description="Helical" evidence="2">
    <location>
        <begin position="12"/>
        <end position="30"/>
    </location>
</feature>
<keyword evidence="2" id="KW-0812">Transmembrane</keyword>
<evidence type="ECO:0000259" key="3">
    <source>
        <dbReference type="PROSITE" id="PS50106"/>
    </source>
</evidence>
<dbReference type="RefSeq" id="WP_106087467.1">
    <property type="nucleotide sequence ID" value="NZ_PVNL01000010.1"/>
</dbReference>
<dbReference type="Pfam" id="PF13620">
    <property type="entry name" value="CarboxypepD_reg"/>
    <property type="match status" value="2"/>
</dbReference>
<evidence type="ECO:0000256" key="2">
    <source>
        <dbReference type="SAM" id="Phobius"/>
    </source>
</evidence>
<proteinExistence type="predicted"/>
<reference evidence="4 5" key="1">
    <citation type="submission" date="2018-03" db="EMBL/GenBank/DDBJ databases">
        <title>Draft Genome Sequences of the Obligatory Marine Myxobacteria Enhygromyxa salina SWB007.</title>
        <authorList>
            <person name="Poehlein A."/>
            <person name="Moghaddam J.A."/>
            <person name="Harms H."/>
            <person name="Alanjari M."/>
            <person name="Koenig G.M."/>
            <person name="Daniel R."/>
            <person name="Schaeberle T.F."/>
        </authorList>
    </citation>
    <scope>NUCLEOTIDE SEQUENCE [LARGE SCALE GENOMIC DNA]</scope>
    <source>
        <strain evidence="4 5">SWB007</strain>
    </source>
</reference>
<dbReference type="SUPFAM" id="SSF50156">
    <property type="entry name" value="PDZ domain-like"/>
    <property type="match status" value="1"/>
</dbReference>